<protein>
    <submittedName>
        <fullName evidence="2">Serine/threonine phosphatase stp</fullName>
        <ecNumber evidence="2">3.1.3.16</ecNumber>
    </submittedName>
</protein>
<dbReference type="SUPFAM" id="SSF81606">
    <property type="entry name" value="PP2C-like"/>
    <property type="match status" value="1"/>
</dbReference>
<dbReference type="GO" id="GO:0004722">
    <property type="term" value="F:protein serine/threonine phosphatase activity"/>
    <property type="evidence" value="ECO:0007669"/>
    <property type="project" value="UniProtKB-EC"/>
</dbReference>
<dbReference type="SMART" id="SM00331">
    <property type="entry name" value="PP2C_SIG"/>
    <property type="match status" value="1"/>
</dbReference>
<dbReference type="RefSeq" id="WP_145237774.1">
    <property type="nucleotide sequence ID" value="NZ_CP036273.1"/>
</dbReference>
<evidence type="ECO:0000313" key="2">
    <source>
        <dbReference type="EMBL" id="QDU20360.1"/>
    </source>
</evidence>
<name>A0A517XS71_9BACT</name>
<dbReference type="PROSITE" id="PS51746">
    <property type="entry name" value="PPM_2"/>
    <property type="match status" value="1"/>
</dbReference>
<dbReference type="Gene3D" id="3.60.40.10">
    <property type="entry name" value="PPM-type phosphatase domain"/>
    <property type="match status" value="1"/>
</dbReference>
<evidence type="ECO:0000313" key="3">
    <source>
        <dbReference type="Proteomes" id="UP000319576"/>
    </source>
</evidence>
<dbReference type="EMBL" id="CP036273">
    <property type="protein sequence ID" value="QDU20360.1"/>
    <property type="molecule type" value="Genomic_DNA"/>
</dbReference>
<organism evidence="2 3">
    <name type="scientific">Urbifossiella limnaea</name>
    <dbReference type="NCBI Taxonomy" id="2528023"/>
    <lineage>
        <taxon>Bacteria</taxon>
        <taxon>Pseudomonadati</taxon>
        <taxon>Planctomycetota</taxon>
        <taxon>Planctomycetia</taxon>
        <taxon>Gemmatales</taxon>
        <taxon>Gemmataceae</taxon>
        <taxon>Urbifossiella</taxon>
    </lineage>
</organism>
<dbReference type="Pfam" id="PF13672">
    <property type="entry name" value="PP2C_2"/>
    <property type="match status" value="1"/>
</dbReference>
<dbReference type="EC" id="3.1.3.16" evidence="2"/>
<dbReference type="CDD" id="cd00143">
    <property type="entry name" value="PP2Cc"/>
    <property type="match status" value="1"/>
</dbReference>
<feature type="domain" description="PPM-type phosphatase" evidence="1">
    <location>
        <begin position="57"/>
        <end position="291"/>
    </location>
</feature>
<dbReference type="InterPro" id="IPR001932">
    <property type="entry name" value="PPM-type_phosphatase-like_dom"/>
</dbReference>
<sequence length="301" mass="31411">MSDTNEHDTVDDVPSLGGGASRAVGPIFVDAAGRTHVGHARKSNEDNFHITRFGRYLRTVASSLTAPDTPDDFEQVGYGFAVADGVGGSAAGEVASRLAITLIIDLVLQTPDWVFAENAIDVRTVMARTARRFGLVNDAVVAEAAARPGLRGMGSTLSLAISMGAELIVAHVGDSPVFLYRGGRLLRLTRDHTVPTSQLGVHPAVAARVRLALTHAIGIPATGGAPELSRHKLADRDRILLCTDGLTDLVSEDDIADELGRVSAEDACQALVGRALDRGGGDNVTVVVASFRFPGTAGTTG</sequence>
<dbReference type="InterPro" id="IPR015655">
    <property type="entry name" value="PP2C"/>
</dbReference>
<dbReference type="OrthoDB" id="9801841at2"/>
<evidence type="ECO:0000259" key="1">
    <source>
        <dbReference type="PROSITE" id="PS51746"/>
    </source>
</evidence>
<proteinExistence type="predicted"/>
<keyword evidence="3" id="KW-1185">Reference proteome</keyword>
<dbReference type="KEGG" id="uli:ETAA1_23120"/>
<dbReference type="InterPro" id="IPR036457">
    <property type="entry name" value="PPM-type-like_dom_sf"/>
</dbReference>
<dbReference type="PANTHER" id="PTHR47992">
    <property type="entry name" value="PROTEIN PHOSPHATASE"/>
    <property type="match status" value="1"/>
</dbReference>
<dbReference type="Proteomes" id="UP000319576">
    <property type="component" value="Chromosome"/>
</dbReference>
<accession>A0A517XS71</accession>
<gene>
    <name evidence="2" type="primary">stp_1</name>
    <name evidence="2" type="ORF">ETAA1_23120</name>
</gene>
<dbReference type="SMART" id="SM00332">
    <property type="entry name" value="PP2Cc"/>
    <property type="match status" value="1"/>
</dbReference>
<reference evidence="2 3" key="1">
    <citation type="submission" date="2019-02" db="EMBL/GenBank/DDBJ databases">
        <title>Deep-cultivation of Planctomycetes and their phenomic and genomic characterization uncovers novel biology.</title>
        <authorList>
            <person name="Wiegand S."/>
            <person name="Jogler M."/>
            <person name="Boedeker C."/>
            <person name="Pinto D."/>
            <person name="Vollmers J."/>
            <person name="Rivas-Marin E."/>
            <person name="Kohn T."/>
            <person name="Peeters S.H."/>
            <person name="Heuer A."/>
            <person name="Rast P."/>
            <person name="Oberbeckmann S."/>
            <person name="Bunk B."/>
            <person name="Jeske O."/>
            <person name="Meyerdierks A."/>
            <person name="Storesund J.E."/>
            <person name="Kallscheuer N."/>
            <person name="Luecker S."/>
            <person name="Lage O.M."/>
            <person name="Pohl T."/>
            <person name="Merkel B.J."/>
            <person name="Hornburger P."/>
            <person name="Mueller R.-W."/>
            <person name="Bruemmer F."/>
            <person name="Labrenz M."/>
            <person name="Spormann A.M."/>
            <person name="Op den Camp H."/>
            <person name="Overmann J."/>
            <person name="Amann R."/>
            <person name="Jetten M.S.M."/>
            <person name="Mascher T."/>
            <person name="Medema M.H."/>
            <person name="Devos D.P."/>
            <person name="Kaster A.-K."/>
            <person name="Ovreas L."/>
            <person name="Rohde M."/>
            <person name="Galperin M.Y."/>
            <person name="Jogler C."/>
        </authorList>
    </citation>
    <scope>NUCLEOTIDE SEQUENCE [LARGE SCALE GENOMIC DNA]</scope>
    <source>
        <strain evidence="2 3">ETA_A1</strain>
    </source>
</reference>
<dbReference type="AlphaFoldDB" id="A0A517XS71"/>
<keyword evidence="2" id="KW-0378">Hydrolase</keyword>